<dbReference type="OrthoDB" id="9787041at2"/>
<dbReference type="RefSeq" id="WP_094458603.1">
    <property type="nucleotide sequence ID" value="NZ_NOXU01000032.1"/>
</dbReference>
<evidence type="ECO:0000313" key="7">
    <source>
        <dbReference type="Proteomes" id="UP000216998"/>
    </source>
</evidence>
<dbReference type="InterPro" id="IPR002509">
    <property type="entry name" value="NODB_dom"/>
</dbReference>
<comment type="function">
    <text evidence="1">Is involved in generating a small heat-stable compound (Nod), an acylated oligomer of N-acetylglucosamine, that stimulates mitosis in various plant protoplasts.</text>
</comment>
<evidence type="ECO:0000256" key="2">
    <source>
        <dbReference type="ARBA" id="ARBA00010973"/>
    </source>
</evidence>
<dbReference type="Proteomes" id="UP000216998">
    <property type="component" value="Unassembled WGS sequence"/>
</dbReference>
<protein>
    <recommendedName>
        <fullName evidence="3">Chitooligosaccharide deacetylase</fullName>
    </recommendedName>
    <alternativeName>
        <fullName evidence="4">Nodulation protein B</fullName>
    </alternativeName>
</protein>
<name>A0A255YRJ8_9PROT</name>
<evidence type="ECO:0000256" key="1">
    <source>
        <dbReference type="ARBA" id="ARBA00003236"/>
    </source>
</evidence>
<evidence type="ECO:0000256" key="3">
    <source>
        <dbReference type="ARBA" id="ARBA00020071"/>
    </source>
</evidence>
<dbReference type="AlphaFoldDB" id="A0A255YRJ8"/>
<dbReference type="PANTHER" id="PTHR43123">
    <property type="entry name" value="POLYSACCHARIDE DEACETYLASE-RELATED"/>
    <property type="match status" value="1"/>
</dbReference>
<dbReference type="PANTHER" id="PTHR43123:SF1">
    <property type="entry name" value="POLYSACCHARIDE DEACETYLASE-RELATED"/>
    <property type="match status" value="1"/>
</dbReference>
<accession>A0A255YRJ8</accession>
<dbReference type="InterPro" id="IPR011330">
    <property type="entry name" value="Glyco_hydro/deAcase_b/a-brl"/>
</dbReference>
<sequence length="300" mass="33794">MPAPADFTWPNGSKLALSIVVNVEEGAEQNIRDGDKGPEPVDELSVHVAKPIRMHGNESNYQYGIKAGAPRVMRLLKDYGVEATFTAAAVALERAPALAAEIVAQGHEVCCHGHRWTHQFWMKEDRERQFIRDGWQSIEKTTGKRPVGWLSRYLHTEATRRLLAEEGYSYHMDDYSDDFPFWDQVALSDGTTKPLVILPYAIDSNDMKFWLSPSLTPRDWQQYAIDSFDWLYREAQTEGARMMSLGLHLRIIGRPGRIGAFQGFLDHVKRHPDVWVTSRANIAAAFAAAIPAQTIQSDAG</sequence>
<dbReference type="SUPFAM" id="SSF88713">
    <property type="entry name" value="Glycoside hydrolase/deacetylase"/>
    <property type="match status" value="1"/>
</dbReference>
<dbReference type="Gene3D" id="3.20.20.370">
    <property type="entry name" value="Glycoside hydrolase/deacetylase"/>
    <property type="match status" value="1"/>
</dbReference>
<dbReference type="Pfam" id="PF01522">
    <property type="entry name" value="Polysacc_deac_1"/>
    <property type="match status" value="1"/>
</dbReference>
<reference evidence="6 7" key="1">
    <citation type="submission" date="2017-07" db="EMBL/GenBank/DDBJ databases">
        <title>Niveispirillum cyanobacteriorum sp. nov., isolated from cyanobacterial aggregates in a eutrophic lake.</title>
        <authorList>
            <person name="Cai H."/>
        </authorList>
    </citation>
    <scope>NUCLEOTIDE SEQUENCE [LARGE SCALE GENOMIC DNA]</scope>
    <source>
        <strain evidence="7">TH1-14</strain>
    </source>
</reference>
<comment type="similarity">
    <text evidence="2">Belongs to the polysaccharide deacetylase family.</text>
</comment>
<proteinExistence type="inferred from homology"/>
<organism evidence="6 7">
    <name type="scientific">Niveispirillum lacus</name>
    <dbReference type="NCBI Taxonomy" id="1981099"/>
    <lineage>
        <taxon>Bacteria</taxon>
        <taxon>Pseudomonadati</taxon>
        <taxon>Pseudomonadota</taxon>
        <taxon>Alphaproteobacteria</taxon>
        <taxon>Rhodospirillales</taxon>
        <taxon>Azospirillaceae</taxon>
        <taxon>Niveispirillum</taxon>
    </lineage>
</organism>
<evidence type="ECO:0000256" key="4">
    <source>
        <dbReference type="ARBA" id="ARBA00032976"/>
    </source>
</evidence>
<dbReference type="GO" id="GO:0016810">
    <property type="term" value="F:hydrolase activity, acting on carbon-nitrogen (but not peptide) bonds"/>
    <property type="evidence" value="ECO:0007669"/>
    <property type="project" value="InterPro"/>
</dbReference>
<comment type="caution">
    <text evidence="6">The sequence shown here is derived from an EMBL/GenBank/DDBJ whole genome shotgun (WGS) entry which is preliminary data.</text>
</comment>
<gene>
    <name evidence="6" type="ORF">CHU95_20990</name>
</gene>
<evidence type="ECO:0000313" key="6">
    <source>
        <dbReference type="EMBL" id="OYQ31822.1"/>
    </source>
</evidence>
<dbReference type="EMBL" id="NOXU01000032">
    <property type="protein sequence ID" value="OYQ31822.1"/>
    <property type="molecule type" value="Genomic_DNA"/>
</dbReference>
<keyword evidence="7" id="KW-1185">Reference proteome</keyword>
<evidence type="ECO:0000259" key="5">
    <source>
        <dbReference type="PROSITE" id="PS51677"/>
    </source>
</evidence>
<dbReference type="GO" id="GO:0005975">
    <property type="term" value="P:carbohydrate metabolic process"/>
    <property type="evidence" value="ECO:0007669"/>
    <property type="project" value="InterPro"/>
</dbReference>
<feature type="domain" description="NodB homology" evidence="5">
    <location>
        <begin position="55"/>
        <end position="277"/>
    </location>
</feature>
<dbReference type="PROSITE" id="PS51677">
    <property type="entry name" value="NODB"/>
    <property type="match status" value="1"/>
</dbReference>